<dbReference type="InterPro" id="IPR002514">
    <property type="entry name" value="Transposase_8"/>
</dbReference>
<protein>
    <submittedName>
        <fullName evidence="4">Lactadherin</fullName>
    </submittedName>
</protein>
<dbReference type="OrthoDB" id="5984600at2759"/>
<dbReference type="Gene3D" id="1.10.10.60">
    <property type="entry name" value="Homeodomain-like"/>
    <property type="match status" value="1"/>
</dbReference>
<dbReference type="SMART" id="SM00060">
    <property type="entry name" value="FN3"/>
    <property type="match status" value="1"/>
</dbReference>
<evidence type="ECO:0000313" key="4">
    <source>
        <dbReference type="EMBL" id="PFX13684.1"/>
    </source>
</evidence>
<dbReference type="SUPFAM" id="SSF49785">
    <property type="entry name" value="Galactose-binding domain-like"/>
    <property type="match status" value="5"/>
</dbReference>
<dbReference type="InterPro" id="IPR008979">
    <property type="entry name" value="Galactose-bd-like_sf"/>
</dbReference>
<dbReference type="AlphaFoldDB" id="A0A2B4R5R0"/>
<feature type="domain" description="Fibronectin type-III" evidence="3">
    <location>
        <begin position="293"/>
        <end position="390"/>
    </location>
</feature>
<dbReference type="InterPro" id="IPR000421">
    <property type="entry name" value="FA58C"/>
</dbReference>
<feature type="domain" description="F5/8 type C" evidence="2">
    <location>
        <begin position="694"/>
        <end position="841"/>
    </location>
</feature>
<name>A0A2B4R5R0_STYPI</name>
<dbReference type="PROSITE" id="PS50022">
    <property type="entry name" value="FA58C_3"/>
    <property type="match status" value="4"/>
</dbReference>
<dbReference type="SUPFAM" id="SSF49265">
    <property type="entry name" value="Fibronectin type III"/>
    <property type="match status" value="1"/>
</dbReference>
<dbReference type="Pfam" id="PF01527">
    <property type="entry name" value="HTH_Tnp_1"/>
    <property type="match status" value="1"/>
</dbReference>
<feature type="region of interest" description="Disordered" evidence="1">
    <location>
        <begin position="377"/>
        <end position="398"/>
    </location>
</feature>
<dbReference type="Gene3D" id="2.60.120.260">
    <property type="entry name" value="Galactose-binding domain-like"/>
    <property type="match status" value="5"/>
</dbReference>
<feature type="domain" description="F5/8 type C" evidence="2">
    <location>
        <begin position="136"/>
        <end position="284"/>
    </location>
</feature>
<dbReference type="InterPro" id="IPR003961">
    <property type="entry name" value="FN3_dom"/>
</dbReference>
<dbReference type="CDD" id="cd00057">
    <property type="entry name" value="FA58C"/>
    <property type="match status" value="4"/>
</dbReference>
<dbReference type="InterPro" id="IPR013783">
    <property type="entry name" value="Ig-like_fold"/>
</dbReference>
<feature type="domain" description="F5/8 type C" evidence="2">
    <location>
        <begin position="541"/>
        <end position="688"/>
    </location>
</feature>
<proteinExistence type="predicted"/>
<dbReference type="GO" id="GO:0006313">
    <property type="term" value="P:DNA transposition"/>
    <property type="evidence" value="ECO:0007669"/>
    <property type="project" value="InterPro"/>
</dbReference>
<dbReference type="CDD" id="cd00063">
    <property type="entry name" value="FN3"/>
    <property type="match status" value="1"/>
</dbReference>
<dbReference type="STRING" id="50429.A0A2B4R5R0"/>
<gene>
    <name evidence="4" type="primary">Mfge8</name>
    <name evidence="4" type="ORF">AWC38_SpisGene22210</name>
</gene>
<dbReference type="SMART" id="SM00231">
    <property type="entry name" value="FA58C"/>
    <property type="match status" value="4"/>
</dbReference>
<dbReference type="PROSITE" id="PS50853">
    <property type="entry name" value="FN3"/>
    <property type="match status" value="1"/>
</dbReference>
<accession>A0A2B4R5R0</accession>
<dbReference type="PANTHER" id="PTHR24543">
    <property type="entry name" value="MULTICOPPER OXIDASE-RELATED"/>
    <property type="match status" value="1"/>
</dbReference>
<dbReference type="GO" id="GO:0004803">
    <property type="term" value="F:transposase activity"/>
    <property type="evidence" value="ECO:0007669"/>
    <property type="project" value="InterPro"/>
</dbReference>
<feature type="domain" description="F5/8 type C" evidence="2">
    <location>
        <begin position="392"/>
        <end position="535"/>
    </location>
</feature>
<feature type="compositionally biased region" description="Polar residues" evidence="1">
    <location>
        <begin position="1043"/>
        <end position="1053"/>
    </location>
</feature>
<dbReference type="FunFam" id="2.60.120.260:FF:000016">
    <property type="entry name" value="Contactin-associated protein-like 4 isoform 1"/>
    <property type="match status" value="1"/>
</dbReference>
<evidence type="ECO:0000259" key="3">
    <source>
        <dbReference type="PROSITE" id="PS50853"/>
    </source>
</evidence>
<comment type="caution">
    <text evidence="4">The sequence shown here is derived from an EMBL/GenBank/DDBJ whole genome shotgun (WGS) entry which is preliminary data.</text>
</comment>
<dbReference type="Pfam" id="PF00041">
    <property type="entry name" value="fn3"/>
    <property type="match status" value="1"/>
</dbReference>
<keyword evidence="5" id="KW-1185">Reference proteome</keyword>
<evidence type="ECO:0000259" key="2">
    <source>
        <dbReference type="PROSITE" id="PS50022"/>
    </source>
</evidence>
<dbReference type="Gene3D" id="2.60.40.10">
    <property type="entry name" value="Immunoglobulins"/>
    <property type="match status" value="1"/>
</dbReference>
<organism evidence="4 5">
    <name type="scientific">Stylophora pistillata</name>
    <name type="common">Smooth cauliflower coral</name>
    <dbReference type="NCBI Taxonomy" id="50429"/>
    <lineage>
        <taxon>Eukaryota</taxon>
        <taxon>Metazoa</taxon>
        <taxon>Cnidaria</taxon>
        <taxon>Anthozoa</taxon>
        <taxon>Hexacorallia</taxon>
        <taxon>Scleractinia</taxon>
        <taxon>Astrocoeniina</taxon>
        <taxon>Pocilloporidae</taxon>
        <taxon>Stylophora</taxon>
    </lineage>
</organism>
<sequence length="1053" mass="118725">MQKARRTSYNLAFKLKIVAEAEAVENNSEIAREYGISESMVRRWRKDQENLFNGEIKLSAKRKTMGCFTPKYPEMDQRLLEWFSEQRSQGNDDRNSEVKHVVYGVLTRFLRFLPQTHQGGVCMRLEVFGVEKASTCESEDIGLASGGTIPDSSFSASSYFNSAYKPSFGRLNGANRGWSPKTKTNLADFLQIDLLYEYVICAVATQGANGISEWTTNYKTQLSMDGITPVTYQETNVDKVFPGNSNQNGIVKNNLREFSSAKFIRFQPTTYHSWKSLRVEVYGVLLTKVPSQPPTAFNLTASSSTSITASWQLPPIFARHGRNITGFKLFYREKCFSGSFSFLNITSESTLSRLVTGLQKYTEYEFQVLAYSSDGDGPKSPVKVERTQGDGCVQNDLGMEGRNIPDSRITASSSRTPAENGRLNYVLGAPWCAETNDTSPYLQIDLQTLHIICAVSTQGNSKADQWVKNYTLQISTDGTTWTDYMEGGQVKFLRGNDDRSSEVKHVVYGLLTRYLRFLPQIHQGGVCMRTEVFGVKQKPRCYMEAIGVASSDTIPDSSFSALSEFNSVYAAKYGRLNGARSWAPMGINNANDYLQIDLLFEYVICAVATQGNPRTIEWTTKYKLRLAIEDTKFVTYQENSTDKVFAGNSDQNSVVKNSLQEFASAKFIRFQPTAFSGYKGLRVEVYGILLTKGCYMEAIGVASSDTIPDSSFSALSEFNSVYAAKYGRLNGARSWAPMGINNANDYLQIDLLFEYVICAVATQGNPRTIEWTTKYKLRLAIEDTKFVTYQENSTDKVFAGNSDQNSVVKNSLQEFASAKFIRVQPTAFSGYKGLRVEVYGILLTKVTGDLNLNRLRPEKPEGKLLLDLEVEKGFECLITKPTRIEKRGTIITESLIDVLLPNTLDCFQLSGNYHPCLSDHDLVYGLLKQKINHNKPKIITFRSYKSFDPEQYNQLSSSAPWHSGQLFDDVDDQAHVWNVLMKDILDEVAPVKRMHVRDKDLSYMMSHWRSAFRAKRKVNDKYLQKNSRKLGIKTQSQERGHQTMENSNTTVLE</sequence>
<dbReference type="InterPro" id="IPR009057">
    <property type="entry name" value="Homeodomain-like_sf"/>
</dbReference>
<dbReference type="EMBL" id="LSMT01000916">
    <property type="protein sequence ID" value="PFX13684.1"/>
    <property type="molecule type" value="Genomic_DNA"/>
</dbReference>
<dbReference type="PANTHER" id="PTHR24543:SF291">
    <property type="entry name" value="SMOKE ALARM, ISOFORM D"/>
    <property type="match status" value="1"/>
</dbReference>
<evidence type="ECO:0000313" key="5">
    <source>
        <dbReference type="Proteomes" id="UP000225706"/>
    </source>
</evidence>
<dbReference type="Proteomes" id="UP000225706">
    <property type="component" value="Unassembled WGS sequence"/>
</dbReference>
<dbReference type="SUPFAM" id="SSF46689">
    <property type="entry name" value="Homeodomain-like"/>
    <property type="match status" value="1"/>
</dbReference>
<reference evidence="5" key="1">
    <citation type="journal article" date="2017" name="bioRxiv">
        <title>Comparative analysis of the genomes of Stylophora pistillata and Acropora digitifera provides evidence for extensive differences between species of corals.</title>
        <authorList>
            <person name="Voolstra C.R."/>
            <person name="Li Y."/>
            <person name="Liew Y.J."/>
            <person name="Baumgarten S."/>
            <person name="Zoccola D."/>
            <person name="Flot J.-F."/>
            <person name="Tambutte S."/>
            <person name="Allemand D."/>
            <person name="Aranda M."/>
        </authorList>
    </citation>
    <scope>NUCLEOTIDE SEQUENCE [LARGE SCALE GENOMIC DNA]</scope>
</reference>
<feature type="region of interest" description="Disordered" evidence="1">
    <location>
        <begin position="1027"/>
        <end position="1053"/>
    </location>
</feature>
<dbReference type="InterPro" id="IPR036116">
    <property type="entry name" value="FN3_sf"/>
</dbReference>
<evidence type="ECO:0000256" key="1">
    <source>
        <dbReference type="SAM" id="MobiDB-lite"/>
    </source>
</evidence>
<dbReference type="PROSITE" id="PS01285">
    <property type="entry name" value="FA58C_1"/>
    <property type="match status" value="4"/>
</dbReference>
<dbReference type="GO" id="GO:0003677">
    <property type="term" value="F:DNA binding"/>
    <property type="evidence" value="ECO:0007669"/>
    <property type="project" value="InterPro"/>
</dbReference>
<dbReference type="Pfam" id="PF00754">
    <property type="entry name" value="F5_F8_type_C"/>
    <property type="match status" value="4"/>
</dbReference>